<organism evidence="2 3">
    <name type="scientific">Caldisalinibacter kiritimatiensis</name>
    <dbReference type="NCBI Taxonomy" id="1304284"/>
    <lineage>
        <taxon>Bacteria</taxon>
        <taxon>Bacillati</taxon>
        <taxon>Bacillota</taxon>
        <taxon>Tissierellia</taxon>
        <taxon>Tissierellales</taxon>
        <taxon>Thermohalobacteraceae</taxon>
        <taxon>Caldisalinibacter</taxon>
    </lineage>
</organism>
<accession>R1CB61</accession>
<dbReference type="Gene3D" id="3.40.50.2000">
    <property type="entry name" value="Glycogen Phosphorylase B"/>
    <property type="match status" value="1"/>
</dbReference>
<dbReference type="SUPFAM" id="SSF53756">
    <property type="entry name" value="UDP-Glycosyltransferase/glycogen phosphorylase"/>
    <property type="match status" value="1"/>
</dbReference>
<dbReference type="InterPro" id="IPR019896">
    <property type="entry name" value="Polysacch_pyruvyl_Trfase_CsaB"/>
</dbReference>
<dbReference type="OrthoDB" id="3199616at2"/>
<protein>
    <submittedName>
        <fullName evidence="2">CsaB protein</fullName>
    </submittedName>
</protein>
<dbReference type="RefSeq" id="WP_006316970.1">
    <property type="nucleotide sequence ID" value="NZ_ARZA01000268.1"/>
</dbReference>
<gene>
    <name evidence="2" type="ORF">L21TH_2451</name>
</gene>
<evidence type="ECO:0000313" key="3">
    <source>
        <dbReference type="Proteomes" id="UP000013378"/>
    </source>
</evidence>
<dbReference type="Pfam" id="PF04230">
    <property type="entry name" value="PS_pyruv_trans"/>
    <property type="match status" value="1"/>
</dbReference>
<dbReference type="NCBIfam" id="TIGR03609">
    <property type="entry name" value="S_layer_CsaB"/>
    <property type="match status" value="1"/>
</dbReference>
<dbReference type="STRING" id="1304284.L21TH_2451"/>
<proteinExistence type="predicted"/>
<dbReference type="eggNOG" id="COG2327">
    <property type="taxonomic scope" value="Bacteria"/>
</dbReference>
<feature type="domain" description="Polysaccharide pyruvyl transferase" evidence="1">
    <location>
        <begin position="17"/>
        <end position="299"/>
    </location>
</feature>
<sequence>MGENKRVTISGYYGFDNSGDDAILKAIVKDLKNKSNNITITALSKNASSTKQTYNIQAVDRFNIINVINELYSTDMLISGGGSLLQDVTSTRAIIYYLTVIFIAKLFKKPVMVYANGIGPIKKRVNKYLTKKLLNKVDLITLRDYKSKETLEKLGVKNKNIYVTSDPVFTLEHSSEERIKHIFNIEGIPLDKPLIGVNVRCWKDDKNIKKVISKTIDYLTRNLNINVVIIPMHYPDDLEIGEDIIELIQDNCYILRNKYSVEDMMGIIGKLDLIIAMRLHSLIYAATQAIPMIGLVYDPKVEGFLNLLGIDTKIDINNLELVELCTMIDEIWKNRSQFKSRLNEVRDKLKAKAYDNVSMALDLLKSR</sequence>
<dbReference type="PANTHER" id="PTHR36836:SF1">
    <property type="entry name" value="COLANIC ACID BIOSYNTHESIS PROTEIN WCAK"/>
    <property type="match status" value="1"/>
</dbReference>
<dbReference type="InterPro" id="IPR007345">
    <property type="entry name" value="Polysacch_pyruvyl_Trfase"/>
</dbReference>
<evidence type="ECO:0000313" key="2">
    <source>
        <dbReference type="EMBL" id="EOC99539.1"/>
    </source>
</evidence>
<dbReference type="PATRIC" id="fig|1304284.3.peg.2405"/>
<dbReference type="AlphaFoldDB" id="R1CB61"/>
<reference evidence="2 3" key="1">
    <citation type="journal article" date="2015" name="Geomicrobiol. J.">
        <title>Caldisalinibacter kiritimatiensis gen. nov., sp. nov., a moderately thermohalophilic thiosulfate-reducing bacterium from a hypersaline microbial mat.</title>
        <authorList>
            <person name="Ben Hania W."/>
            <person name="Joseph M."/>
            <person name="Fiebig A."/>
            <person name="Bunk B."/>
            <person name="Klenk H.-P."/>
            <person name="Fardeau M.-L."/>
            <person name="Spring S."/>
        </authorList>
    </citation>
    <scope>NUCLEOTIDE SEQUENCE [LARGE SCALE GENOMIC DNA]</scope>
    <source>
        <strain evidence="2 3">L21-TH-D2</strain>
    </source>
</reference>
<keyword evidence="3" id="KW-1185">Reference proteome</keyword>
<evidence type="ECO:0000259" key="1">
    <source>
        <dbReference type="Pfam" id="PF04230"/>
    </source>
</evidence>
<dbReference type="PANTHER" id="PTHR36836">
    <property type="entry name" value="COLANIC ACID BIOSYNTHESIS PROTEIN WCAK"/>
    <property type="match status" value="1"/>
</dbReference>
<dbReference type="EMBL" id="ARZA01000268">
    <property type="protein sequence ID" value="EOC99539.1"/>
    <property type="molecule type" value="Genomic_DNA"/>
</dbReference>
<dbReference type="Proteomes" id="UP000013378">
    <property type="component" value="Unassembled WGS sequence"/>
</dbReference>
<comment type="caution">
    <text evidence="2">The sequence shown here is derived from an EMBL/GenBank/DDBJ whole genome shotgun (WGS) entry which is preliminary data.</text>
</comment>
<name>R1CB61_9FIRM</name>